<dbReference type="EMBL" id="GGMR01013121">
    <property type="protein sequence ID" value="MBY25740.1"/>
    <property type="molecule type" value="Transcribed_RNA"/>
</dbReference>
<feature type="transmembrane region" description="Helical" evidence="1">
    <location>
        <begin position="43"/>
        <end position="75"/>
    </location>
</feature>
<dbReference type="AlphaFoldDB" id="A0A2S2P8J3"/>
<keyword evidence="1" id="KW-0472">Membrane</keyword>
<gene>
    <name evidence="2" type="ORF">g.12375</name>
</gene>
<name>A0A2S2P8J3_SCHGA</name>
<proteinExistence type="predicted"/>
<organism evidence="2">
    <name type="scientific">Schizaphis graminum</name>
    <name type="common">Green bug aphid</name>
    <dbReference type="NCBI Taxonomy" id="13262"/>
    <lineage>
        <taxon>Eukaryota</taxon>
        <taxon>Metazoa</taxon>
        <taxon>Ecdysozoa</taxon>
        <taxon>Arthropoda</taxon>
        <taxon>Hexapoda</taxon>
        <taxon>Insecta</taxon>
        <taxon>Pterygota</taxon>
        <taxon>Neoptera</taxon>
        <taxon>Paraneoptera</taxon>
        <taxon>Hemiptera</taxon>
        <taxon>Sternorrhyncha</taxon>
        <taxon>Aphidomorpha</taxon>
        <taxon>Aphidoidea</taxon>
        <taxon>Aphididae</taxon>
        <taxon>Aphidini</taxon>
        <taxon>Schizaphis</taxon>
    </lineage>
</organism>
<keyword evidence="1" id="KW-0812">Transmembrane</keyword>
<evidence type="ECO:0000256" key="1">
    <source>
        <dbReference type="SAM" id="Phobius"/>
    </source>
</evidence>
<reference evidence="2" key="1">
    <citation type="submission" date="2018-04" db="EMBL/GenBank/DDBJ databases">
        <title>Transcriptome of Schizaphis graminum biotype I.</title>
        <authorList>
            <person name="Scully E.D."/>
            <person name="Geib S.M."/>
            <person name="Palmer N.A."/>
            <person name="Koch K."/>
            <person name="Bradshaw J."/>
            <person name="Heng-Moss T."/>
            <person name="Sarath G."/>
        </authorList>
    </citation>
    <scope>NUCLEOTIDE SEQUENCE</scope>
</reference>
<accession>A0A2S2P8J3</accession>
<protein>
    <submittedName>
        <fullName evidence="2">Uncharacterized protein</fullName>
    </submittedName>
</protein>
<evidence type="ECO:0000313" key="2">
    <source>
        <dbReference type="EMBL" id="MBY25740.1"/>
    </source>
</evidence>
<keyword evidence="1" id="KW-1133">Transmembrane helix</keyword>
<sequence>MLVKDIDPAAERARHAAASVVPARHHNIHTRRTFRDAPRARRAFIYLSIYCTLFTIYTIIIIITVCVCVFIYYYIRSERRELITILKIVYNDFIRNFTCIRININKGV</sequence>